<dbReference type="Proteomes" id="UP000219331">
    <property type="component" value="Unassembled WGS sequence"/>
</dbReference>
<dbReference type="RefSeq" id="WP_067221376.1">
    <property type="nucleotide sequence ID" value="NZ_MBQE01000003.1"/>
</dbReference>
<dbReference type="EMBL" id="OBML01000008">
    <property type="protein sequence ID" value="SOC15148.1"/>
    <property type="molecule type" value="Genomic_DNA"/>
</dbReference>
<keyword evidence="4" id="KW-0862">Zinc</keyword>
<dbReference type="GO" id="GO:0046872">
    <property type="term" value="F:metal ion binding"/>
    <property type="evidence" value="ECO:0007669"/>
    <property type="project" value="UniProtKB-KW"/>
</dbReference>
<keyword evidence="3" id="KW-0479">Metal-binding</keyword>
<protein>
    <submittedName>
        <fullName evidence="5">Uncharacterized conserved protein, DUF849 family</fullName>
    </submittedName>
</protein>
<accession>A0A285T2A0</accession>
<name>A0A285T2A0_9HYPH</name>
<dbReference type="AlphaFoldDB" id="A0A285T2A0"/>
<dbReference type="InterPro" id="IPR008567">
    <property type="entry name" value="BKACE"/>
</dbReference>
<evidence type="ECO:0000256" key="4">
    <source>
        <dbReference type="ARBA" id="ARBA00022833"/>
    </source>
</evidence>
<dbReference type="Gene3D" id="3.20.20.70">
    <property type="entry name" value="Aldolase class I"/>
    <property type="match status" value="1"/>
</dbReference>
<sequence>MQPKVIITCAVTGNLTTREHHPGLPATPREIADACLEAADAGAAIAHIHVRDPQTAKPSMELQLYREVVELIRARNTDLILNLTTGPGGRYVPSDEDPAVAGPGTTLLAPEKRVEHVVALRPEICTLDFNTMNSGGQVVINTPRNVGIMAEIISDCGVKPELELFDTGDISMANDFLREGRLREPAMCSIVTGIKYGLPSTPDAMATAVRMLRPGSQWTGFGIGRMAFPMLVQSWLLGGHVRIGMEDTSYIARGRLTAGNGELTERARDLIEKLGGEIASCGEARQILGLAA</sequence>
<evidence type="ECO:0000313" key="6">
    <source>
        <dbReference type="Proteomes" id="UP000219331"/>
    </source>
</evidence>
<comment type="cofactor">
    <cofactor evidence="1">
        <name>Zn(2+)</name>
        <dbReference type="ChEBI" id="CHEBI:29105"/>
    </cofactor>
</comment>
<proteinExistence type="predicted"/>
<dbReference type="PANTHER" id="PTHR37418:SF2">
    <property type="entry name" value="3-KETO-5-AMINOHEXANOATE CLEAVAGE ENZYME"/>
    <property type="match status" value="1"/>
</dbReference>
<reference evidence="5 6" key="1">
    <citation type="submission" date="2017-08" db="EMBL/GenBank/DDBJ databases">
        <authorList>
            <person name="de Groot N.N."/>
        </authorList>
    </citation>
    <scope>NUCLEOTIDE SEQUENCE [LARGE SCALE GENOMIC DNA]</scope>
    <source>
        <strain evidence="5 6">USBA 352</strain>
    </source>
</reference>
<evidence type="ECO:0000256" key="2">
    <source>
        <dbReference type="ARBA" id="ARBA00022679"/>
    </source>
</evidence>
<gene>
    <name evidence="5" type="ORF">SAMN05421512_10868</name>
</gene>
<evidence type="ECO:0000313" key="5">
    <source>
        <dbReference type="EMBL" id="SOC15148.1"/>
    </source>
</evidence>
<dbReference type="GO" id="GO:0043720">
    <property type="term" value="F:3-keto-5-aminohexanoate cleavage activity"/>
    <property type="evidence" value="ECO:0007669"/>
    <property type="project" value="InterPro"/>
</dbReference>
<organism evidence="5 6">
    <name type="scientific">Stappia indica</name>
    <dbReference type="NCBI Taxonomy" id="538381"/>
    <lineage>
        <taxon>Bacteria</taxon>
        <taxon>Pseudomonadati</taxon>
        <taxon>Pseudomonadota</taxon>
        <taxon>Alphaproteobacteria</taxon>
        <taxon>Hyphomicrobiales</taxon>
        <taxon>Stappiaceae</taxon>
        <taxon>Stappia</taxon>
    </lineage>
</organism>
<keyword evidence="6" id="KW-1185">Reference proteome</keyword>
<evidence type="ECO:0000256" key="3">
    <source>
        <dbReference type="ARBA" id="ARBA00022723"/>
    </source>
</evidence>
<dbReference type="OrthoDB" id="9805277at2"/>
<dbReference type="Pfam" id="PF05853">
    <property type="entry name" value="BKACE"/>
    <property type="match status" value="1"/>
</dbReference>
<keyword evidence="2" id="KW-0808">Transferase</keyword>
<evidence type="ECO:0000256" key="1">
    <source>
        <dbReference type="ARBA" id="ARBA00001947"/>
    </source>
</evidence>
<dbReference type="STRING" id="538381.GCA_001696535_02912"/>
<dbReference type="PANTHER" id="PTHR37418">
    <property type="entry name" value="3-KETO-5-AMINOHEXANOATE CLEAVAGE ENZYME-RELATED"/>
    <property type="match status" value="1"/>
</dbReference>
<dbReference type="InterPro" id="IPR013785">
    <property type="entry name" value="Aldolase_TIM"/>
</dbReference>